<organism evidence="5 6">
    <name type="scientific">Trinickia violacea</name>
    <dbReference type="NCBI Taxonomy" id="2571746"/>
    <lineage>
        <taxon>Bacteria</taxon>
        <taxon>Pseudomonadati</taxon>
        <taxon>Pseudomonadota</taxon>
        <taxon>Betaproteobacteria</taxon>
        <taxon>Burkholderiales</taxon>
        <taxon>Burkholderiaceae</taxon>
        <taxon>Trinickia</taxon>
    </lineage>
</organism>
<evidence type="ECO:0000256" key="1">
    <source>
        <dbReference type="ARBA" id="ARBA00022603"/>
    </source>
</evidence>
<dbReference type="AlphaFoldDB" id="A0A4V1EHG4"/>
<dbReference type="PIRSF" id="PIRSF000398">
    <property type="entry name" value="M_m6A_EcoRV"/>
    <property type="match status" value="1"/>
</dbReference>
<name>A0A4V1EHG4_9BURK</name>
<gene>
    <name evidence="5" type="ORF">FAZ95_13920</name>
</gene>
<dbReference type="GO" id="GO:1904047">
    <property type="term" value="F:S-adenosyl-L-methionine binding"/>
    <property type="evidence" value="ECO:0007669"/>
    <property type="project" value="TreeGrafter"/>
</dbReference>
<dbReference type="PRINTS" id="PR00505">
    <property type="entry name" value="D12N6MTFRASE"/>
</dbReference>
<dbReference type="OrthoDB" id="9805629at2"/>
<keyword evidence="6" id="KW-1185">Reference proteome</keyword>
<protein>
    <submittedName>
        <fullName evidence="5">DNA adenine methylase</fullName>
    </submittedName>
</protein>
<proteinExistence type="predicted"/>
<reference evidence="5 6" key="1">
    <citation type="submission" date="2019-05" db="EMBL/GenBank/DDBJ databases">
        <title>Burkholderia sp. DHOD12, isolated from subtropical forest soil.</title>
        <authorList>
            <person name="Gao Z.-H."/>
            <person name="Qiu L.-H."/>
        </authorList>
    </citation>
    <scope>NUCLEOTIDE SEQUENCE [LARGE SCALE GENOMIC DNA]</scope>
    <source>
        <strain evidence="5 6">DHOD12</strain>
    </source>
</reference>
<dbReference type="GO" id="GO:0009307">
    <property type="term" value="P:DNA restriction-modification system"/>
    <property type="evidence" value="ECO:0007669"/>
    <property type="project" value="InterPro"/>
</dbReference>
<dbReference type="InterPro" id="IPR012327">
    <property type="entry name" value="MeTrfase_D12"/>
</dbReference>
<dbReference type="Proteomes" id="UP000298656">
    <property type="component" value="Chromosome 1"/>
</dbReference>
<dbReference type="GO" id="GO:0006298">
    <property type="term" value="P:mismatch repair"/>
    <property type="evidence" value="ECO:0007669"/>
    <property type="project" value="TreeGrafter"/>
</dbReference>
<keyword evidence="1 5" id="KW-0489">Methyltransferase</keyword>
<dbReference type="PANTHER" id="PTHR30481">
    <property type="entry name" value="DNA ADENINE METHYLASE"/>
    <property type="match status" value="1"/>
</dbReference>
<dbReference type="SUPFAM" id="SSF53335">
    <property type="entry name" value="S-adenosyl-L-methionine-dependent methyltransferases"/>
    <property type="match status" value="1"/>
</dbReference>
<dbReference type="GO" id="GO:0009007">
    <property type="term" value="F:site-specific DNA-methyltransferase (adenine-specific) activity"/>
    <property type="evidence" value="ECO:0007669"/>
    <property type="project" value="UniProtKB-EC"/>
</dbReference>
<evidence type="ECO:0000256" key="3">
    <source>
        <dbReference type="ARBA" id="ARBA00022691"/>
    </source>
</evidence>
<dbReference type="PANTHER" id="PTHR30481:SF4">
    <property type="entry name" value="SITE-SPECIFIC DNA-METHYLTRANSFERASE (ADENINE-SPECIFIC)"/>
    <property type="match status" value="1"/>
</dbReference>
<keyword evidence="3" id="KW-0949">S-adenosyl-L-methionine</keyword>
<dbReference type="InterPro" id="IPR029063">
    <property type="entry name" value="SAM-dependent_MTases_sf"/>
</dbReference>
<dbReference type="Gene3D" id="3.40.50.150">
    <property type="entry name" value="Vaccinia Virus protein VP39"/>
    <property type="match status" value="2"/>
</dbReference>
<dbReference type="EMBL" id="CP040077">
    <property type="protein sequence ID" value="QCP50180.1"/>
    <property type="molecule type" value="Genomic_DNA"/>
</dbReference>
<evidence type="ECO:0000256" key="4">
    <source>
        <dbReference type="SAM" id="MobiDB-lite"/>
    </source>
</evidence>
<dbReference type="REBASE" id="313026">
    <property type="entry name" value="M.BspD12ORF13920P"/>
</dbReference>
<keyword evidence="2" id="KW-0808">Transferase</keyword>
<feature type="region of interest" description="Disordered" evidence="4">
    <location>
        <begin position="121"/>
        <end position="140"/>
    </location>
</feature>
<sequence length="282" mass="31967">MGGAVNVPARPILRYHGGKFRLAQWIIEHFPPHRIYVEPFGGAGSVLLSKPRSYQDVYNDLDGEVVNLFRVTRDRGDDVVRALELTPFSRDEFTLSYEPSGDPIERARRLVVRSFMGHGSNSHNRTTGFRRHSRQSGTSPCRDWHNYPPALVEIIERLQGCVIENRDAFGLICEQDSPETLFYLDPPYVASTRDKGTDYRFELTDEQHRELAELLRGVRGMVVLSGYRSALYDELYASWHHVDCATMADGARARVETLWINPACSAALSCARAQRPLDLEVA</sequence>
<evidence type="ECO:0000313" key="5">
    <source>
        <dbReference type="EMBL" id="QCP50180.1"/>
    </source>
</evidence>
<accession>A0A4V1EHG4</accession>
<dbReference type="InterPro" id="IPR012263">
    <property type="entry name" value="M_m6A_EcoRV"/>
</dbReference>
<dbReference type="KEGG" id="tvl:FAZ95_13920"/>
<evidence type="ECO:0000256" key="2">
    <source>
        <dbReference type="ARBA" id="ARBA00022679"/>
    </source>
</evidence>
<dbReference type="GO" id="GO:0032259">
    <property type="term" value="P:methylation"/>
    <property type="evidence" value="ECO:0007669"/>
    <property type="project" value="UniProtKB-KW"/>
</dbReference>
<dbReference type="GO" id="GO:0043565">
    <property type="term" value="F:sequence-specific DNA binding"/>
    <property type="evidence" value="ECO:0007669"/>
    <property type="project" value="TreeGrafter"/>
</dbReference>
<evidence type="ECO:0000313" key="6">
    <source>
        <dbReference type="Proteomes" id="UP000298656"/>
    </source>
</evidence>
<dbReference type="Pfam" id="PF02086">
    <property type="entry name" value="MethyltransfD12"/>
    <property type="match status" value="1"/>
</dbReference>